<dbReference type="InterPro" id="IPR046347">
    <property type="entry name" value="bZIP_sf"/>
</dbReference>
<dbReference type="Gene3D" id="1.10.238.100">
    <property type="entry name" value="YAP1 redox domain. Chain B"/>
    <property type="match status" value="1"/>
</dbReference>
<dbReference type="SMART" id="SM00338">
    <property type="entry name" value="BRLZ"/>
    <property type="match status" value="1"/>
</dbReference>
<organism evidence="6 7">
    <name type="scientific">Magnusiomyces paraingens</name>
    <dbReference type="NCBI Taxonomy" id="2606893"/>
    <lineage>
        <taxon>Eukaryota</taxon>
        <taxon>Fungi</taxon>
        <taxon>Dikarya</taxon>
        <taxon>Ascomycota</taxon>
        <taxon>Saccharomycotina</taxon>
        <taxon>Dipodascomycetes</taxon>
        <taxon>Dipodascales</taxon>
        <taxon>Dipodascaceae</taxon>
        <taxon>Magnusiomyces</taxon>
    </lineage>
</organism>
<dbReference type="GO" id="GO:0005737">
    <property type="term" value="C:cytoplasm"/>
    <property type="evidence" value="ECO:0007669"/>
    <property type="project" value="UniProtKB-SubCell"/>
</dbReference>
<feature type="compositionally biased region" description="Polar residues" evidence="4">
    <location>
        <begin position="125"/>
        <end position="143"/>
    </location>
</feature>
<dbReference type="FunFam" id="1.20.5.170:FF:000067">
    <property type="entry name" value="BZIP transcription factor"/>
    <property type="match status" value="1"/>
</dbReference>
<dbReference type="PROSITE" id="PS50217">
    <property type="entry name" value="BZIP"/>
    <property type="match status" value="1"/>
</dbReference>
<protein>
    <recommendedName>
        <fullName evidence="5">BZIP domain-containing protein</fullName>
    </recommendedName>
</protein>
<dbReference type="PANTHER" id="PTHR40621">
    <property type="entry name" value="TRANSCRIPTION FACTOR KAPC-RELATED"/>
    <property type="match status" value="1"/>
</dbReference>
<dbReference type="PANTHER" id="PTHR40621:SF6">
    <property type="entry name" value="AP-1-LIKE TRANSCRIPTION FACTOR YAP1-RELATED"/>
    <property type="match status" value="1"/>
</dbReference>
<feature type="compositionally biased region" description="Polar residues" evidence="4">
    <location>
        <begin position="100"/>
        <end position="114"/>
    </location>
</feature>
<keyword evidence="3" id="KW-0539">Nucleus</keyword>
<evidence type="ECO:0000259" key="5">
    <source>
        <dbReference type="PROSITE" id="PS50217"/>
    </source>
</evidence>
<dbReference type="AlphaFoldDB" id="A0A5E8BKG2"/>
<dbReference type="SUPFAM" id="SSF57959">
    <property type="entry name" value="Leucine zipper domain"/>
    <property type="match status" value="1"/>
</dbReference>
<evidence type="ECO:0000313" key="7">
    <source>
        <dbReference type="Proteomes" id="UP000398389"/>
    </source>
</evidence>
<dbReference type="Gene3D" id="1.20.5.170">
    <property type="match status" value="1"/>
</dbReference>
<feature type="compositionally biased region" description="Low complexity" evidence="4">
    <location>
        <begin position="83"/>
        <end position="99"/>
    </location>
</feature>
<dbReference type="GO" id="GO:0090575">
    <property type="term" value="C:RNA polymerase II transcription regulator complex"/>
    <property type="evidence" value="ECO:0007669"/>
    <property type="project" value="TreeGrafter"/>
</dbReference>
<dbReference type="OrthoDB" id="5380163at2759"/>
<feature type="region of interest" description="Disordered" evidence="4">
    <location>
        <begin position="250"/>
        <end position="301"/>
    </location>
</feature>
<dbReference type="EMBL" id="CABVLU010000002">
    <property type="protein sequence ID" value="VVT52082.1"/>
    <property type="molecule type" value="Genomic_DNA"/>
</dbReference>
<dbReference type="PROSITE" id="PS00036">
    <property type="entry name" value="BZIP_BASIC"/>
    <property type="match status" value="1"/>
</dbReference>
<feature type="compositionally biased region" description="Low complexity" evidence="4">
    <location>
        <begin position="273"/>
        <end position="283"/>
    </location>
</feature>
<proteinExistence type="predicted"/>
<name>A0A5E8BKG2_9ASCO</name>
<evidence type="ECO:0000256" key="2">
    <source>
        <dbReference type="ARBA" id="ARBA00004496"/>
    </source>
</evidence>
<keyword evidence="7" id="KW-1185">Reference proteome</keyword>
<feature type="region of interest" description="Disordered" evidence="4">
    <location>
        <begin position="406"/>
        <end position="431"/>
    </location>
</feature>
<comment type="subcellular location">
    <subcellularLocation>
        <location evidence="2">Cytoplasm</location>
    </subcellularLocation>
    <subcellularLocation>
        <location evidence="1">Nucleus</location>
    </subcellularLocation>
</comment>
<evidence type="ECO:0000256" key="3">
    <source>
        <dbReference type="ARBA" id="ARBA00023242"/>
    </source>
</evidence>
<feature type="compositionally biased region" description="Acidic residues" evidence="4">
    <location>
        <begin position="418"/>
        <end position="428"/>
    </location>
</feature>
<evidence type="ECO:0000256" key="4">
    <source>
        <dbReference type="SAM" id="MobiDB-lite"/>
    </source>
</evidence>
<feature type="domain" description="BZIP" evidence="5">
    <location>
        <begin position="155"/>
        <end position="218"/>
    </location>
</feature>
<dbReference type="GO" id="GO:0034599">
    <property type="term" value="P:cellular response to oxidative stress"/>
    <property type="evidence" value="ECO:0007669"/>
    <property type="project" value="UniProtKB-ARBA"/>
</dbReference>
<dbReference type="InterPro" id="IPR050936">
    <property type="entry name" value="AP-1-like"/>
</dbReference>
<dbReference type="InterPro" id="IPR013910">
    <property type="entry name" value="TF_PAP1"/>
</dbReference>
<reference evidence="6 7" key="1">
    <citation type="submission" date="2019-09" db="EMBL/GenBank/DDBJ databases">
        <authorList>
            <person name="Brejova B."/>
        </authorList>
    </citation>
    <scope>NUCLEOTIDE SEQUENCE [LARGE SCALE GENOMIC DNA]</scope>
</reference>
<dbReference type="CDD" id="cd14688">
    <property type="entry name" value="bZIP_YAP"/>
    <property type="match status" value="1"/>
</dbReference>
<dbReference type="GeneID" id="43582129"/>
<evidence type="ECO:0000313" key="6">
    <source>
        <dbReference type="EMBL" id="VVT52082.1"/>
    </source>
</evidence>
<dbReference type="Pfam" id="PF08601">
    <property type="entry name" value="PAP1"/>
    <property type="match status" value="1"/>
</dbReference>
<evidence type="ECO:0000256" key="1">
    <source>
        <dbReference type="ARBA" id="ARBA00004123"/>
    </source>
</evidence>
<dbReference type="SUPFAM" id="SSF111430">
    <property type="entry name" value="YAP1 redox domain"/>
    <property type="match status" value="1"/>
</dbReference>
<feature type="compositionally biased region" description="Polar residues" evidence="4">
    <location>
        <begin position="258"/>
        <end position="272"/>
    </location>
</feature>
<dbReference type="GO" id="GO:0001228">
    <property type="term" value="F:DNA-binding transcription activator activity, RNA polymerase II-specific"/>
    <property type="evidence" value="ECO:0007669"/>
    <property type="project" value="TreeGrafter"/>
</dbReference>
<feature type="region of interest" description="Disordered" evidence="4">
    <location>
        <begin position="71"/>
        <end position="179"/>
    </location>
</feature>
<accession>A0A5E8BKG2</accession>
<dbReference type="RefSeq" id="XP_031853920.1">
    <property type="nucleotide sequence ID" value="XM_031998029.1"/>
</dbReference>
<sequence length="489" mass="53985">MDSEFPSFQNDKMFSSNETENDLLNFYTTNFDGLSPMLDNLDFSVNSNNDTQKGKSFDVPLAMSTQRDSYNVIPGLESDGTPGSSISSLSPQSPSGILSNSTINSFEQSPSNDLNLPEKRKASVSVPSTTINSKKKQSASTKPTPKRPGRRINPNEPESKRKAQNRAAQRAFRERKERHLKDLEQRVEELENEAQETNTENEFLRKQVERLQNELRKFRNGKYSVQETGQSITPAFPDAKFTFEFPFFQGSSGPVDGENQSNEQSQLTYHNKSPSGSISSGESYNATSQLTSDTSSCGTEPKEDSFCEQLNLACGNRENPIPKYKSVNPLIISTPDVSGTSNITNDTLSASPVPKLTIKKEVSSSFELDFLSDYKDQVFDSDLLSFADSSKSISVFDSIPSVQSNTSENSIALNEPQFDSDDNDEDNEVPAPSKLMTCTAVWDRISSHPKFADLDIDGLCAELRTKAKCSESGVVLTESDVNKVLSSLK</sequence>
<dbReference type="Proteomes" id="UP000398389">
    <property type="component" value="Unassembled WGS sequence"/>
</dbReference>
<gene>
    <name evidence="6" type="ORF">SAPINGB_P003311</name>
</gene>
<feature type="compositionally biased region" description="Polar residues" evidence="4">
    <location>
        <begin position="284"/>
        <end position="298"/>
    </location>
</feature>
<dbReference type="InterPro" id="IPR004827">
    <property type="entry name" value="bZIP"/>
</dbReference>
<dbReference type="InterPro" id="IPR023167">
    <property type="entry name" value="Yap1_redox_dom_sf"/>
</dbReference>
<dbReference type="GO" id="GO:0000976">
    <property type="term" value="F:transcription cis-regulatory region binding"/>
    <property type="evidence" value="ECO:0007669"/>
    <property type="project" value="InterPro"/>
</dbReference>